<reference evidence="2" key="1">
    <citation type="submission" date="2025-08" db="UniProtKB">
        <authorList>
            <consortium name="RefSeq"/>
        </authorList>
    </citation>
    <scope>IDENTIFICATION</scope>
    <source>
        <tissue evidence="2">Muscle</tissue>
    </source>
</reference>
<dbReference type="GeneID" id="111086556"/>
<proteinExistence type="predicted"/>
<keyword evidence="1" id="KW-1185">Reference proteome</keyword>
<evidence type="ECO:0000313" key="2">
    <source>
        <dbReference type="RefSeq" id="XP_022245530.1"/>
    </source>
</evidence>
<evidence type="ECO:0000313" key="1">
    <source>
        <dbReference type="Proteomes" id="UP000694941"/>
    </source>
</evidence>
<name>A0ABM1SPH4_LIMPO</name>
<dbReference type="RefSeq" id="XP_022245530.1">
    <property type="nucleotide sequence ID" value="XM_022389822.1"/>
</dbReference>
<sequence>MQIEECRQSVIRQKVINGDTSFLSMDTRTIHQAIQDNLSRKMTSSARWIIRLSFMVLILDFSRRPLGMILLFRPFRRNVQWLRNLDGLVPVVSYVLTNSHIRRLLPQSYFITFCLILILYS</sequence>
<gene>
    <name evidence="2" type="primary">LOC111086556</name>
</gene>
<organism evidence="1 2">
    <name type="scientific">Limulus polyphemus</name>
    <name type="common">Atlantic horseshoe crab</name>
    <dbReference type="NCBI Taxonomy" id="6850"/>
    <lineage>
        <taxon>Eukaryota</taxon>
        <taxon>Metazoa</taxon>
        <taxon>Ecdysozoa</taxon>
        <taxon>Arthropoda</taxon>
        <taxon>Chelicerata</taxon>
        <taxon>Merostomata</taxon>
        <taxon>Xiphosura</taxon>
        <taxon>Limulidae</taxon>
        <taxon>Limulus</taxon>
    </lineage>
</organism>
<protein>
    <submittedName>
        <fullName evidence="2">Uncharacterized protein LOC111086556</fullName>
    </submittedName>
</protein>
<dbReference type="Proteomes" id="UP000694941">
    <property type="component" value="Unplaced"/>
</dbReference>
<accession>A0ABM1SPH4</accession>